<feature type="transmembrane region" description="Helical" evidence="4">
    <location>
        <begin position="6"/>
        <end position="24"/>
    </location>
</feature>
<keyword evidence="4" id="KW-0472">Membrane</keyword>
<dbReference type="InterPro" id="IPR009057">
    <property type="entry name" value="Homeodomain-like_sf"/>
</dbReference>
<keyword evidence="4" id="KW-0812">Transmembrane</keyword>
<dbReference type="Proteomes" id="UP001165488">
    <property type="component" value="Unassembled WGS sequence"/>
</dbReference>
<evidence type="ECO:0000256" key="2">
    <source>
        <dbReference type="ARBA" id="ARBA00023125"/>
    </source>
</evidence>
<keyword evidence="2" id="KW-0238">DNA-binding</keyword>
<comment type="caution">
    <text evidence="6">The sequence shown here is derived from an EMBL/GenBank/DDBJ whole genome shotgun (WGS) entry which is preliminary data.</text>
</comment>
<dbReference type="InterPro" id="IPR018060">
    <property type="entry name" value="HTH_AraC"/>
</dbReference>
<name>A0ABS9UKL5_9BACT</name>
<dbReference type="Pfam" id="PF12833">
    <property type="entry name" value="HTH_18"/>
    <property type="match status" value="1"/>
</dbReference>
<evidence type="ECO:0000313" key="6">
    <source>
        <dbReference type="EMBL" id="MCH7396975.1"/>
    </source>
</evidence>
<dbReference type="PROSITE" id="PS00041">
    <property type="entry name" value="HTH_ARAC_FAMILY_1"/>
    <property type="match status" value="1"/>
</dbReference>
<dbReference type="PROSITE" id="PS01124">
    <property type="entry name" value="HTH_ARAC_FAMILY_2"/>
    <property type="match status" value="1"/>
</dbReference>
<evidence type="ECO:0000256" key="3">
    <source>
        <dbReference type="ARBA" id="ARBA00023163"/>
    </source>
</evidence>
<dbReference type="SMART" id="SM00342">
    <property type="entry name" value="HTH_ARAC"/>
    <property type="match status" value="1"/>
</dbReference>
<reference evidence="6" key="1">
    <citation type="submission" date="2022-03" db="EMBL/GenBank/DDBJ databases">
        <title>De novo assembled genomes of Belliella spp. (Cyclobacteriaceae) strains.</title>
        <authorList>
            <person name="Szabo A."/>
            <person name="Korponai K."/>
            <person name="Felfoldi T."/>
        </authorList>
    </citation>
    <scope>NUCLEOTIDE SEQUENCE</scope>
    <source>
        <strain evidence="6">DSM 107340</strain>
    </source>
</reference>
<feature type="domain" description="HTH araC/xylS-type" evidence="5">
    <location>
        <begin position="293"/>
        <end position="401"/>
    </location>
</feature>
<feature type="transmembrane region" description="Helical" evidence="4">
    <location>
        <begin position="97"/>
        <end position="117"/>
    </location>
</feature>
<dbReference type="Gene3D" id="1.10.10.60">
    <property type="entry name" value="Homeodomain-like"/>
    <property type="match status" value="1"/>
</dbReference>
<feature type="transmembrane region" description="Helical" evidence="4">
    <location>
        <begin position="156"/>
        <end position="175"/>
    </location>
</feature>
<evidence type="ECO:0000313" key="7">
    <source>
        <dbReference type="Proteomes" id="UP001165488"/>
    </source>
</evidence>
<accession>A0ABS9UKL5</accession>
<protein>
    <submittedName>
        <fullName evidence="6">Helix-turn-helix domain-containing protein</fullName>
    </submittedName>
</protein>
<dbReference type="EMBL" id="JAKZGS010000002">
    <property type="protein sequence ID" value="MCH7396975.1"/>
    <property type="molecule type" value="Genomic_DNA"/>
</dbReference>
<feature type="transmembrane region" description="Helical" evidence="4">
    <location>
        <begin position="187"/>
        <end position="205"/>
    </location>
</feature>
<gene>
    <name evidence="6" type="ORF">MM236_03205</name>
</gene>
<feature type="transmembrane region" description="Helical" evidence="4">
    <location>
        <begin position="36"/>
        <end position="53"/>
    </location>
</feature>
<evidence type="ECO:0000256" key="4">
    <source>
        <dbReference type="SAM" id="Phobius"/>
    </source>
</evidence>
<organism evidence="6 7">
    <name type="scientific">Belliella calami</name>
    <dbReference type="NCBI Taxonomy" id="2923436"/>
    <lineage>
        <taxon>Bacteria</taxon>
        <taxon>Pseudomonadati</taxon>
        <taxon>Bacteroidota</taxon>
        <taxon>Cytophagia</taxon>
        <taxon>Cytophagales</taxon>
        <taxon>Cyclobacteriaceae</taxon>
        <taxon>Belliella</taxon>
    </lineage>
</organism>
<dbReference type="PANTHER" id="PTHR43280">
    <property type="entry name" value="ARAC-FAMILY TRANSCRIPTIONAL REGULATOR"/>
    <property type="match status" value="1"/>
</dbReference>
<dbReference type="RefSeq" id="WP_241273487.1">
    <property type="nucleotide sequence ID" value="NZ_JAKZGS010000002.1"/>
</dbReference>
<feature type="transmembrane region" description="Helical" evidence="4">
    <location>
        <begin position="225"/>
        <end position="244"/>
    </location>
</feature>
<sequence>MKFSLLLIIVLLTLANLNSVYIIFKNGKYGLNNKLLGFSLFFYNLILLVYFSWFEAGYILEVPHLIRSVSPLMYLSAPLFFFYVRNTIDGTQGLRKFDWLHFLPAFIHLIDLIPFYLESSAFKYALVEKIVEQPNLINQLANGLIPMSFHYPFRTILQLGYFVFTVFIVYKNGIFNAKKYPRLTRNWLMVLLILMGIIVFSHFGYSTIEMLIRYEILNYTSMGVFFFSRLALFVILLLNFYIMFKTDFISTDLQISEVRKNESKIQIHLLEKKNPIYESENVNLLDELESDYLSIKNRIEHLLHNEQVFLIKGINLPEFSKRIGIPSKTISAVINRYFGKRFNELINSYRVQFAKEKIEDGYLDDYTIDSLSENVGFNSRVTFFNAFKKETGSSPNEYWKNFQNGNL</sequence>
<dbReference type="PANTHER" id="PTHR43280:SF29">
    <property type="entry name" value="ARAC-FAMILY TRANSCRIPTIONAL REGULATOR"/>
    <property type="match status" value="1"/>
</dbReference>
<proteinExistence type="predicted"/>
<evidence type="ECO:0000256" key="1">
    <source>
        <dbReference type="ARBA" id="ARBA00023015"/>
    </source>
</evidence>
<keyword evidence="1" id="KW-0805">Transcription regulation</keyword>
<dbReference type="InterPro" id="IPR018062">
    <property type="entry name" value="HTH_AraC-typ_CS"/>
</dbReference>
<feature type="transmembrane region" description="Helical" evidence="4">
    <location>
        <begin position="65"/>
        <end position="85"/>
    </location>
</feature>
<keyword evidence="7" id="KW-1185">Reference proteome</keyword>
<keyword evidence="4" id="KW-1133">Transmembrane helix</keyword>
<evidence type="ECO:0000259" key="5">
    <source>
        <dbReference type="PROSITE" id="PS01124"/>
    </source>
</evidence>
<keyword evidence="3" id="KW-0804">Transcription</keyword>
<dbReference type="SUPFAM" id="SSF46689">
    <property type="entry name" value="Homeodomain-like"/>
    <property type="match status" value="1"/>
</dbReference>